<evidence type="ECO:0000313" key="21">
    <source>
        <dbReference type="Proteomes" id="UP000488956"/>
    </source>
</evidence>
<dbReference type="AlphaFoldDB" id="A0A6A3QBQ1"/>
<evidence type="ECO:0000313" key="20">
    <source>
        <dbReference type="Proteomes" id="UP000486351"/>
    </source>
</evidence>
<evidence type="ECO:0000313" key="5">
    <source>
        <dbReference type="EMBL" id="KAE9072955.1"/>
    </source>
</evidence>
<evidence type="ECO:0000313" key="19">
    <source>
        <dbReference type="Proteomes" id="UP000476176"/>
    </source>
</evidence>
<dbReference type="Proteomes" id="UP000433483">
    <property type="component" value="Unassembled WGS sequence"/>
</dbReference>
<dbReference type="EMBL" id="QXGC01002896">
    <property type="protein sequence ID" value="KAE9180602.1"/>
    <property type="molecule type" value="Genomic_DNA"/>
</dbReference>
<dbReference type="Proteomes" id="UP000437068">
    <property type="component" value="Unassembled WGS sequence"/>
</dbReference>
<feature type="region of interest" description="Disordered" evidence="1">
    <location>
        <begin position="1"/>
        <end position="38"/>
    </location>
</feature>
<dbReference type="EMBL" id="QXFZ01002887">
    <property type="protein sequence ID" value="KAE9072955.1"/>
    <property type="molecule type" value="Genomic_DNA"/>
</dbReference>
<evidence type="ECO:0000256" key="1">
    <source>
        <dbReference type="SAM" id="MobiDB-lite"/>
    </source>
</evidence>
<dbReference type="Proteomes" id="UP000486351">
    <property type="component" value="Unassembled WGS sequence"/>
</dbReference>
<evidence type="ECO:0000313" key="8">
    <source>
        <dbReference type="EMBL" id="KAE9180602.1"/>
    </source>
</evidence>
<evidence type="ECO:0000313" key="12">
    <source>
        <dbReference type="Proteomes" id="UP000429523"/>
    </source>
</evidence>
<evidence type="ECO:0000313" key="17">
    <source>
        <dbReference type="Proteomes" id="UP000441208"/>
    </source>
</evidence>
<evidence type="ECO:0000313" key="4">
    <source>
        <dbReference type="EMBL" id="KAE9072892.1"/>
    </source>
</evidence>
<evidence type="ECO:0000313" key="16">
    <source>
        <dbReference type="Proteomes" id="UP000440732"/>
    </source>
</evidence>
<evidence type="ECO:0000313" key="10">
    <source>
        <dbReference type="EMBL" id="KAE9278139.1"/>
    </source>
</evidence>
<evidence type="ECO:0000313" key="14">
    <source>
        <dbReference type="Proteomes" id="UP000437068"/>
    </source>
</evidence>
<protein>
    <submittedName>
        <fullName evidence="5">Uncharacterized protein</fullName>
    </submittedName>
</protein>
<dbReference type="Proteomes" id="UP000440732">
    <property type="component" value="Unassembled WGS sequence"/>
</dbReference>
<dbReference type="EMBL" id="QXGA01002882">
    <property type="protein sequence ID" value="KAE9090618.1"/>
    <property type="molecule type" value="Genomic_DNA"/>
</dbReference>
<name>A0A6A3QBQ1_9STRA</name>
<evidence type="ECO:0000313" key="9">
    <source>
        <dbReference type="EMBL" id="KAE9183328.1"/>
    </source>
</evidence>
<evidence type="ECO:0000313" key="7">
    <source>
        <dbReference type="EMBL" id="KAE9174273.1"/>
    </source>
</evidence>
<dbReference type="Proteomes" id="UP000476176">
    <property type="component" value="Unassembled WGS sequence"/>
</dbReference>
<dbReference type="Proteomes" id="UP000440367">
    <property type="component" value="Unassembled WGS sequence"/>
</dbReference>
<evidence type="ECO:0000313" key="11">
    <source>
        <dbReference type="EMBL" id="KAE9290896.1"/>
    </source>
</evidence>
<dbReference type="EMBL" id="QXFY01002906">
    <property type="protein sequence ID" value="KAE9290896.1"/>
    <property type="molecule type" value="Genomic_DNA"/>
</dbReference>
<sequence>MRSAKLWRQAAGLRAAAQDRDPVAVSRTTNTEKRRPAAGVPATISLVTPLPPVTPHGGFSTTALRADAFLSAEPRC</sequence>
<evidence type="ECO:0000313" key="6">
    <source>
        <dbReference type="EMBL" id="KAE9090618.1"/>
    </source>
</evidence>
<dbReference type="Proteomes" id="UP000488956">
    <property type="component" value="Unassembled WGS sequence"/>
</dbReference>
<reference evidence="12 13" key="1">
    <citation type="submission" date="2018-08" db="EMBL/GenBank/DDBJ databases">
        <title>Genomic investigation of the strawberry pathogen Phytophthora fragariae indicates pathogenicity is determined by transcriptional variation in three key races.</title>
        <authorList>
            <person name="Adams T.M."/>
            <person name="Armitage A.D."/>
            <person name="Sobczyk M.K."/>
            <person name="Bates H.J."/>
            <person name="Dunwell J.M."/>
            <person name="Nellist C.F."/>
            <person name="Harrison R.J."/>
        </authorList>
    </citation>
    <scope>NUCLEOTIDE SEQUENCE [LARGE SCALE GENOMIC DNA]</scope>
    <source>
        <strain evidence="10 14">A4</strain>
        <strain evidence="9 15">BC-1</strain>
        <strain evidence="8 19">BC-23</strain>
        <strain evidence="7 13">NOV-27</strain>
        <strain evidence="6 16">NOV-5</strain>
        <strain evidence="5 17">NOV-71</strain>
        <strain evidence="11 20">NOV-77</strain>
        <strain evidence="2 12">NOV-9</strain>
        <strain evidence="4 21">ONT-3</strain>
        <strain evidence="3 18">SCRP245</strain>
    </source>
</reference>
<dbReference type="EMBL" id="QXGD01002856">
    <property type="protein sequence ID" value="KAE9183328.1"/>
    <property type="molecule type" value="Genomic_DNA"/>
</dbReference>
<dbReference type="EMBL" id="QXFW01002859">
    <property type="protein sequence ID" value="KAE8974833.1"/>
    <property type="molecule type" value="Genomic_DNA"/>
</dbReference>
<organism evidence="5 17">
    <name type="scientific">Phytophthora fragariae</name>
    <dbReference type="NCBI Taxonomy" id="53985"/>
    <lineage>
        <taxon>Eukaryota</taxon>
        <taxon>Sar</taxon>
        <taxon>Stramenopiles</taxon>
        <taxon>Oomycota</taxon>
        <taxon>Peronosporomycetes</taxon>
        <taxon>Peronosporales</taxon>
        <taxon>Peronosporaceae</taxon>
        <taxon>Phytophthora</taxon>
    </lineage>
</organism>
<gene>
    <name evidence="10" type="ORF">PF001_g25304</name>
    <name evidence="9" type="ORF">PF002_g26737</name>
    <name evidence="8" type="ORF">PF004_g24793</name>
    <name evidence="7" type="ORF">PF005_g25929</name>
    <name evidence="6" type="ORF">PF006_g25111</name>
    <name evidence="5" type="ORF">PF007_g25992</name>
    <name evidence="11" type="ORF">PF008_g25470</name>
    <name evidence="2" type="ORF">PF009_g26441</name>
    <name evidence="4" type="ORF">PF010_g25302</name>
    <name evidence="3" type="ORF">PF011_g24716</name>
</gene>
<dbReference type="Proteomes" id="UP000429523">
    <property type="component" value="Unassembled WGS sequence"/>
</dbReference>
<dbReference type="Proteomes" id="UP000460718">
    <property type="component" value="Unassembled WGS sequence"/>
</dbReference>
<keyword evidence="13" id="KW-1185">Reference proteome</keyword>
<dbReference type="Proteomes" id="UP000441208">
    <property type="component" value="Unassembled WGS sequence"/>
</dbReference>
<evidence type="ECO:0000313" key="3">
    <source>
        <dbReference type="EMBL" id="KAE8974833.1"/>
    </source>
</evidence>
<accession>A0A6A3QBQ1</accession>
<evidence type="ECO:0000313" key="18">
    <source>
        <dbReference type="Proteomes" id="UP000460718"/>
    </source>
</evidence>
<dbReference type="EMBL" id="QXFX01002881">
    <property type="protein sequence ID" value="KAE9072892.1"/>
    <property type="molecule type" value="Genomic_DNA"/>
</dbReference>
<evidence type="ECO:0000313" key="2">
    <source>
        <dbReference type="EMBL" id="KAE8923309.1"/>
    </source>
</evidence>
<comment type="caution">
    <text evidence="5">The sequence shown here is derived from an EMBL/GenBank/DDBJ whole genome shotgun (WGS) entry which is preliminary data.</text>
</comment>
<evidence type="ECO:0000313" key="13">
    <source>
        <dbReference type="Proteomes" id="UP000433483"/>
    </source>
</evidence>
<dbReference type="EMBL" id="QXGF01002815">
    <property type="protein sequence ID" value="KAE8923309.1"/>
    <property type="molecule type" value="Genomic_DNA"/>
</dbReference>
<dbReference type="EMBL" id="QXGB01002890">
    <property type="protein sequence ID" value="KAE9174273.1"/>
    <property type="molecule type" value="Genomic_DNA"/>
</dbReference>
<evidence type="ECO:0000313" key="15">
    <source>
        <dbReference type="Proteomes" id="UP000440367"/>
    </source>
</evidence>
<dbReference type="EMBL" id="QXGE01002941">
    <property type="protein sequence ID" value="KAE9278139.1"/>
    <property type="molecule type" value="Genomic_DNA"/>
</dbReference>
<proteinExistence type="predicted"/>